<reference evidence="9" key="1">
    <citation type="submission" date="2018-08" db="EMBL/GenBank/DDBJ databases">
        <authorList>
            <person name="Kim S.-J."/>
            <person name="Jung G.-Y."/>
        </authorList>
    </citation>
    <scope>NUCLEOTIDE SEQUENCE [LARGE SCALE GENOMIC DNA]</scope>
    <source>
        <strain evidence="9">GY_G</strain>
    </source>
</reference>
<organism evidence="8 9">
    <name type="scientific">Sphingorhabdus pulchriflava</name>
    <dbReference type="NCBI Taxonomy" id="2292257"/>
    <lineage>
        <taxon>Bacteria</taxon>
        <taxon>Pseudomonadati</taxon>
        <taxon>Pseudomonadota</taxon>
        <taxon>Alphaproteobacteria</taxon>
        <taxon>Sphingomonadales</taxon>
        <taxon>Sphingomonadaceae</taxon>
        <taxon>Sphingorhabdus</taxon>
    </lineage>
</organism>
<gene>
    <name evidence="8" type="ORF">DXH95_00210</name>
</gene>
<dbReference type="AlphaFoldDB" id="A0A371BEA0"/>
<dbReference type="InterPro" id="IPR013249">
    <property type="entry name" value="RNA_pol_sigma70_r4_t2"/>
</dbReference>
<dbReference type="GO" id="GO:0003677">
    <property type="term" value="F:DNA binding"/>
    <property type="evidence" value="ECO:0007669"/>
    <property type="project" value="UniProtKB-KW"/>
</dbReference>
<evidence type="ECO:0000313" key="9">
    <source>
        <dbReference type="Proteomes" id="UP000263833"/>
    </source>
</evidence>
<dbReference type="SUPFAM" id="SSF88659">
    <property type="entry name" value="Sigma3 and sigma4 domains of RNA polymerase sigma factors"/>
    <property type="match status" value="1"/>
</dbReference>
<keyword evidence="3" id="KW-0731">Sigma factor</keyword>
<dbReference type="GO" id="GO:0006352">
    <property type="term" value="P:DNA-templated transcription initiation"/>
    <property type="evidence" value="ECO:0007669"/>
    <property type="project" value="InterPro"/>
</dbReference>
<comment type="caution">
    <text evidence="8">The sequence shown here is derived from an EMBL/GenBank/DDBJ whole genome shotgun (WGS) entry which is preliminary data.</text>
</comment>
<evidence type="ECO:0000256" key="5">
    <source>
        <dbReference type="ARBA" id="ARBA00023163"/>
    </source>
</evidence>
<feature type="domain" description="RNA polymerase sigma-70 region 2" evidence="6">
    <location>
        <begin position="32"/>
        <end position="98"/>
    </location>
</feature>
<dbReference type="InterPro" id="IPR007627">
    <property type="entry name" value="RNA_pol_sigma70_r2"/>
</dbReference>
<keyword evidence="9" id="KW-1185">Reference proteome</keyword>
<dbReference type="PANTHER" id="PTHR43133:SF8">
    <property type="entry name" value="RNA POLYMERASE SIGMA FACTOR HI_1459-RELATED"/>
    <property type="match status" value="1"/>
</dbReference>
<dbReference type="GO" id="GO:0016987">
    <property type="term" value="F:sigma factor activity"/>
    <property type="evidence" value="ECO:0007669"/>
    <property type="project" value="UniProtKB-KW"/>
</dbReference>
<dbReference type="InterPro" id="IPR013325">
    <property type="entry name" value="RNA_pol_sigma_r2"/>
</dbReference>
<dbReference type="InterPro" id="IPR014284">
    <property type="entry name" value="RNA_pol_sigma-70_dom"/>
</dbReference>
<dbReference type="Pfam" id="PF08281">
    <property type="entry name" value="Sigma70_r4_2"/>
    <property type="match status" value="1"/>
</dbReference>
<dbReference type="Pfam" id="PF04542">
    <property type="entry name" value="Sigma70_r2"/>
    <property type="match status" value="1"/>
</dbReference>
<evidence type="ECO:0000259" key="6">
    <source>
        <dbReference type="Pfam" id="PF04542"/>
    </source>
</evidence>
<evidence type="ECO:0000256" key="4">
    <source>
        <dbReference type="ARBA" id="ARBA00023125"/>
    </source>
</evidence>
<name>A0A371BEA0_9SPHN</name>
<dbReference type="RefSeq" id="WP_115547482.1">
    <property type="nucleotide sequence ID" value="NZ_QRGP01000001.1"/>
</dbReference>
<dbReference type="PANTHER" id="PTHR43133">
    <property type="entry name" value="RNA POLYMERASE ECF-TYPE SIGMA FACTO"/>
    <property type="match status" value="1"/>
</dbReference>
<dbReference type="Gene3D" id="1.10.10.10">
    <property type="entry name" value="Winged helix-like DNA-binding domain superfamily/Winged helix DNA-binding domain"/>
    <property type="match status" value="1"/>
</dbReference>
<dbReference type="Gene3D" id="1.10.1740.10">
    <property type="match status" value="1"/>
</dbReference>
<dbReference type="InterPro" id="IPR013324">
    <property type="entry name" value="RNA_pol_sigma_r3/r4-like"/>
</dbReference>
<evidence type="ECO:0000313" key="8">
    <source>
        <dbReference type="EMBL" id="RDV05922.1"/>
    </source>
</evidence>
<dbReference type="EMBL" id="QRGP01000001">
    <property type="protein sequence ID" value="RDV05922.1"/>
    <property type="molecule type" value="Genomic_DNA"/>
</dbReference>
<keyword evidence="4" id="KW-0238">DNA-binding</keyword>
<proteinExistence type="inferred from homology"/>
<dbReference type="NCBIfam" id="TIGR02937">
    <property type="entry name" value="sigma70-ECF"/>
    <property type="match status" value="1"/>
</dbReference>
<accession>A0A371BEA0</accession>
<evidence type="ECO:0000256" key="1">
    <source>
        <dbReference type="ARBA" id="ARBA00010641"/>
    </source>
</evidence>
<keyword evidence="5" id="KW-0804">Transcription</keyword>
<dbReference type="Proteomes" id="UP000263833">
    <property type="component" value="Unassembled WGS sequence"/>
</dbReference>
<comment type="similarity">
    <text evidence="1">Belongs to the sigma-70 factor family. ECF subfamily.</text>
</comment>
<dbReference type="InterPro" id="IPR039425">
    <property type="entry name" value="RNA_pol_sigma-70-like"/>
</dbReference>
<evidence type="ECO:0000259" key="7">
    <source>
        <dbReference type="Pfam" id="PF08281"/>
    </source>
</evidence>
<sequence>MATTAQAIASESDDALMARVAARDADALRLLADRHAEIAWRIAYRMLNDAAEAEDVAQDALLRLWQYAGRWQAGGPGVAAWLTRVATNACLDRIRRRRFVGDDAVPERADESPLADEVIEEDDVRSAVAACIEALPDRQRAAIVLTYYEERQNRMAADILAMQIKAFESLLFRARASLRDCVEGKGVTV</sequence>
<protein>
    <submittedName>
        <fullName evidence="8">RNA polymerase subunit sigma</fullName>
    </submittedName>
</protein>
<evidence type="ECO:0000256" key="3">
    <source>
        <dbReference type="ARBA" id="ARBA00023082"/>
    </source>
</evidence>
<dbReference type="InterPro" id="IPR036388">
    <property type="entry name" value="WH-like_DNA-bd_sf"/>
</dbReference>
<dbReference type="OrthoDB" id="9794372at2"/>
<dbReference type="SUPFAM" id="SSF88946">
    <property type="entry name" value="Sigma2 domain of RNA polymerase sigma factors"/>
    <property type="match status" value="1"/>
</dbReference>
<feature type="domain" description="RNA polymerase sigma factor 70 region 4 type 2" evidence="7">
    <location>
        <begin position="127"/>
        <end position="178"/>
    </location>
</feature>
<keyword evidence="2" id="KW-0805">Transcription regulation</keyword>
<evidence type="ECO:0000256" key="2">
    <source>
        <dbReference type="ARBA" id="ARBA00023015"/>
    </source>
</evidence>